<keyword evidence="5" id="KW-0560">Oxidoreductase</keyword>
<protein>
    <recommendedName>
        <fullName evidence="10">Acyl-CoA dehydrogenase</fullName>
    </recommendedName>
</protein>
<evidence type="ECO:0000256" key="2">
    <source>
        <dbReference type="ARBA" id="ARBA00009347"/>
    </source>
</evidence>
<dbReference type="CDD" id="cd00567">
    <property type="entry name" value="ACAD"/>
    <property type="match status" value="1"/>
</dbReference>
<keyword evidence="3" id="KW-0285">Flavoprotein</keyword>
<dbReference type="AlphaFoldDB" id="A0A2S4HD35"/>
<name>A0A2S4HD35_9GAMM</name>
<dbReference type="SUPFAM" id="SSF47203">
    <property type="entry name" value="Acyl-CoA dehydrogenase C-terminal domain-like"/>
    <property type="match status" value="1"/>
</dbReference>
<comment type="similarity">
    <text evidence="2">Belongs to the acyl-CoA dehydrogenase family.</text>
</comment>
<evidence type="ECO:0000256" key="5">
    <source>
        <dbReference type="ARBA" id="ARBA00023002"/>
    </source>
</evidence>
<dbReference type="GO" id="GO:0003995">
    <property type="term" value="F:acyl-CoA dehydrogenase activity"/>
    <property type="evidence" value="ECO:0007669"/>
    <property type="project" value="TreeGrafter"/>
</dbReference>
<evidence type="ECO:0000259" key="7">
    <source>
        <dbReference type="Pfam" id="PF02771"/>
    </source>
</evidence>
<evidence type="ECO:0000256" key="4">
    <source>
        <dbReference type="ARBA" id="ARBA00022827"/>
    </source>
</evidence>
<dbReference type="InterPro" id="IPR009075">
    <property type="entry name" value="AcylCo_DH/oxidase_C"/>
</dbReference>
<feature type="domain" description="Acyl-CoA dehydrogenase/oxidase C-terminal" evidence="6">
    <location>
        <begin position="207"/>
        <end position="344"/>
    </location>
</feature>
<gene>
    <name evidence="8" type="ORF">C0068_14690</name>
</gene>
<dbReference type="SUPFAM" id="SSF56645">
    <property type="entry name" value="Acyl-CoA dehydrogenase NM domain-like"/>
    <property type="match status" value="1"/>
</dbReference>
<evidence type="ECO:0008006" key="10">
    <source>
        <dbReference type="Google" id="ProtNLM"/>
    </source>
</evidence>
<dbReference type="Gene3D" id="1.10.540.10">
    <property type="entry name" value="Acyl-CoA dehydrogenase/oxidase, N-terminal domain"/>
    <property type="match status" value="1"/>
</dbReference>
<dbReference type="InterPro" id="IPR009100">
    <property type="entry name" value="AcylCoA_DH/oxidase_NM_dom_sf"/>
</dbReference>
<dbReference type="Proteomes" id="UP000237222">
    <property type="component" value="Unassembled WGS sequence"/>
</dbReference>
<evidence type="ECO:0000313" key="9">
    <source>
        <dbReference type="Proteomes" id="UP000237222"/>
    </source>
</evidence>
<dbReference type="InterPro" id="IPR036250">
    <property type="entry name" value="AcylCo_DH-like_C"/>
</dbReference>
<sequence length="356" mass="37542">MQEMDEFIAMLRDSAEGFLADFQASPGAKTEIAVPRPLNRELWTAMAELGWLGLLLPESQGGLALPVSAAAELADVMGRYRFPVPYIEAAIMPAQILAAADNEALAAELISGETLFSLAWQDRAGSDAAFAACVLSDGQISGQKSFVAAVEPGSQLLVCVSSVNGPAIVLVNSDADGITAQRSATASGSFCQLSFDKVTCTPLLAGTGAEQALASAIAAGRLLASAFLSGLSRACLRDTVDYLNQRQQFGRKLSSFQSVSHRCVDMHIHIELAEAVWRVAAEAGDEASLSAAKARASDTAQDVCRQAVQLHGAMGFTEECSVGEYLRLALQYGNWLGSAKSMRRAFQSARTAEALA</sequence>
<dbReference type="PANTHER" id="PTHR43884">
    <property type="entry name" value="ACYL-COA DEHYDROGENASE"/>
    <property type="match status" value="1"/>
</dbReference>
<evidence type="ECO:0000259" key="6">
    <source>
        <dbReference type="Pfam" id="PF00441"/>
    </source>
</evidence>
<dbReference type="Gene3D" id="1.20.140.10">
    <property type="entry name" value="Butyryl-CoA Dehydrogenase, subunit A, domain 3"/>
    <property type="match status" value="1"/>
</dbReference>
<dbReference type="InterPro" id="IPR013786">
    <property type="entry name" value="AcylCoA_DH/ox_N"/>
</dbReference>
<dbReference type="PANTHER" id="PTHR43884:SF20">
    <property type="entry name" value="ACYL-COA DEHYDROGENASE FADE28"/>
    <property type="match status" value="1"/>
</dbReference>
<organism evidence="8 9">
    <name type="scientific">Zhongshania marina</name>
    <dbReference type="NCBI Taxonomy" id="2304603"/>
    <lineage>
        <taxon>Bacteria</taxon>
        <taxon>Pseudomonadati</taxon>
        <taxon>Pseudomonadota</taxon>
        <taxon>Gammaproteobacteria</taxon>
        <taxon>Cellvibrionales</taxon>
        <taxon>Spongiibacteraceae</taxon>
        <taxon>Zhongshania</taxon>
    </lineage>
</organism>
<dbReference type="Pfam" id="PF02771">
    <property type="entry name" value="Acyl-CoA_dh_N"/>
    <property type="match status" value="1"/>
</dbReference>
<reference evidence="8" key="1">
    <citation type="submission" date="2018-01" db="EMBL/GenBank/DDBJ databases">
        <authorList>
            <person name="Yu X.-D."/>
        </authorList>
    </citation>
    <scope>NUCLEOTIDE SEQUENCE</scope>
    <source>
        <strain evidence="8">ZX-21</strain>
    </source>
</reference>
<evidence type="ECO:0000313" key="8">
    <source>
        <dbReference type="EMBL" id="POP51878.1"/>
    </source>
</evidence>
<dbReference type="OrthoDB" id="7053515at2"/>
<proteinExistence type="inferred from homology"/>
<comment type="cofactor">
    <cofactor evidence="1">
        <name>FAD</name>
        <dbReference type="ChEBI" id="CHEBI:57692"/>
    </cofactor>
</comment>
<evidence type="ECO:0000256" key="3">
    <source>
        <dbReference type="ARBA" id="ARBA00022630"/>
    </source>
</evidence>
<dbReference type="EMBL" id="PQGG01000033">
    <property type="protein sequence ID" value="POP51878.1"/>
    <property type="molecule type" value="Genomic_DNA"/>
</dbReference>
<dbReference type="Pfam" id="PF00441">
    <property type="entry name" value="Acyl-CoA_dh_1"/>
    <property type="match status" value="1"/>
</dbReference>
<dbReference type="GO" id="GO:0050660">
    <property type="term" value="F:flavin adenine dinucleotide binding"/>
    <property type="evidence" value="ECO:0007669"/>
    <property type="project" value="InterPro"/>
</dbReference>
<evidence type="ECO:0000256" key="1">
    <source>
        <dbReference type="ARBA" id="ARBA00001974"/>
    </source>
</evidence>
<accession>A0A2S4HD35</accession>
<dbReference type="RefSeq" id="WP_103685237.1">
    <property type="nucleotide sequence ID" value="NZ_PQGG01000033.1"/>
</dbReference>
<comment type="caution">
    <text evidence="8">The sequence shown here is derived from an EMBL/GenBank/DDBJ whole genome shotgun (WGS) entry which is preliminary data.</text>
</comment>
<keyword evidence="4" id="KW-0274">FAD</keyword>
<dbReference type="InterPro" id="IPR037069">
    <property type="entry name" value="AcylCoA_DH/ox_N_sf"/>
</dbReference>
<feature type="domain" description="Acyl-CoA dehydrogenase/oxidase N-terminal" evidence="7">
    <location>
        <begin position="10"/>
        <end position="85"/>
    </location>
</feature>